<reference evidence="1" key="1">
    <citation type="journal article" date="2015" name="Nature">
        <title>Complex archaea that bridge the gap between prokaryotes and eukaryotes.</title>
        <authorList>
            <person name="Spang A."/>
            <person name="Saw J.H."/>
            <person name="Jorgensen S.L."/>
            <person name="Zaremba-Niedzwiedzka K."/>
            <person name="Martijn J."/>
            <person name="Lind A.E."/>
            <person name="van Eijk R."/>
            <person name="Schleper C."/>
            <person name="Guy L."/>
            <person name="Ettema T.J."/>
        </authorList>
    </citation>
    <scope>NUCLEOTIDE SEQUENCE</scope>
</reference>
<gene>
    <name evidence="1" type="ORF">LCGC14_1896470</name>
</gene>
<dbReference type="AlphaFoldDB" id="A0A0F9IBU9"/>
<protein>
    <recommendedName>
        <fullName evidence="2">WLM domain-containing protein</fullName>
    </recommendedName>
</protein>
<evidence type="ECO:0000313" key="1">
    <source>
        <dbReference type="EMBL" id="KKL91265.1"/>
    </source>
</evidence>
<accession>A0A0F9IBU9</accession>
<organism evidence="1">
    <name type="scientific">marine sediment metagenome</name>
    <dbReference type="NCBI Taxonomy" id="412755"/>
    <lineage>
        <taxon>unclassified sequences</taxon>
        <taxon>metagenomes</taxon>
        <taxon>ecological metagenomes</taxon>
    </lineage>
</organism>
<comment type="caution">
    <text evidence="1">The sequence shown here is derived from an EMBL/GenBank/DDBJ whole genome shotgun (WGS) entry which is preliminary data.</text>
</comment>
<evidence type="ECO:0008006" key="2">
    <source>
        <dbReference type="Google" id="ProtNLM"/>
    </source>
</evidence>
<proteinExistence type="predicted"/>
<dbReference type="EMBL" id="LAZR01019778">
    <property type="protein sequence ID" value="KKL91265.1"/>
    <property type="molecule type" value="Genomic_DNA"/>
</dbReference>
<sequence>MIRLKGWTIRLKPDGTEGYCWQKQKIIDLGLLTDNPLRLLLHEIAHIGINPHGNKHTQEWFDEYIKLMKKYMPGIDIGEGDKIIKKVYKLKRYNNEII</sequence>
<name>A0A0F9IBU9_9ZZZZ</name>